<keyword evidence="6" id="KW-0408">Iron</keyword>
<dbReference type="GO" id="GO:0046872">
    <property type="term" value="F:metal ion binding"/>
    <property type="evidence" value="ECO:0007669"/>
    <property type="project" value="UniProtKB-KW"/>
</dbReference>
<protein>
    <submittedName>
        <fullName evidence="8">Clavaminate synthase-like protein</fullName>
    </submittedName>
</protein>
<evidence type="ECO:0000313" key="8">
    <source>
        <dbReference type="EMBL" id="PWN23463.1"/>
    </source>
</evidence>
<evidence type="ECO:0000256" key="1">
    <source>
        <dbReference type="ARBA" id="ARBA00001954"/>
    </source>
</evidence>
<dbReference type="RefSeq" id="XP_025350623.1">
    <property type="nucleotide sequence ID" value="XM_025490757.1"/>
</dbReference>
<dbReference type="PANTHER" id="PTHR43779:SF2">
    <property type="entry name" value="ALPHA-KETOGLUTARATE-DEPENDENT XANTHINE DIOXYGENASE XAN1"/>
    <property type="match status" value="1"/>
</dbReference>
<comment type="similarity">
    <text evidence="2">Belongs to the TfdA dioxygenase family.</text>
</comment>
<organism evidence="8 9">
    <name type="scientific">Pseudomicrostroma glucosiphilum</name>
    <dbReference type="NCBI Taxonomy" id="1684307"/>
    <lineage>
        <taxon>Eukaryota</taxon>
        <taxon>Fungi</taxon>
        <taxon>Dikarya</taxon>
        <taxon>Basidiomycota</taxon>
        <taxon>Ustilaginomycotina</taxon>
        <taxon>Exobasidiomycetes</taxon>
        <taxon>Microstromatales</taxon>
        <taxon>Microstromatales incertae sedis</taxon>
        <taxon>Pseudomicrostroma</taxon>
    </lineage>
</organism>
<dbReference type="AlphaFoldDB" id="A0A316UHQ8"/>
<evidence type="ECO:0000313" key="9">
    <source>
        <dbReference type="Proteomes" id="UP000245942"/>
    </source>
</evidence>
<sequence>MSTLTLAPLPSQTLPGAPTRKLDPDFGRVASGIDLSSLTDETFAQIQQALYKHSVLVFPSTKLSPEKQYELTQRFDPGATSYGHGNKGRQEKSILHPDLKTIPRQPQVQVIGNGKVAEHEGLENIKLKHPHHKTFHKTAVSDEEDEKVTRFYRWHIDSALYDLSTPRVTTLYALSVPQGAPQTLRYDDGTGDELPVPLGTTAFVSGISMFEDLPDHLKSLAVRAKVRYAPHPYIWMSSAASNSLGLGLVSEGKELSLDELPAWEESKIKTLPMCWKNPSTGKLHLQIHPSAVHQILIDPLPAGATLDANTLYPQGAHLTDIKEVRDLVYSIQRPAIAPEKVYAHDWKEGDMCLFHNAGTLHSVVGAFKETDVRIFHQCNLAASEDPKGPTEEDVKKYA</sequence>
<dbReference type="STRING" id="1684307.A0A316UHQ8"/>
<dbReference type="EMBL" id="KZ819321">
    <property type="protein sequence ID" value="PWN23463.1"/>
    <property type="molecule type" value="Genomic_DNA"/>
</dbReference>
<dbReference type="SUPFAM" id="SSF51197">
    <property type="entry name" value="Clavaminate synthase-like"/>
    <property type="match status" value="1"/>
</dbReference>
<keyword evidence="4" id="KW-0223">Dioxygenase</keyword>
<dbReference type="GeneID" id="37012491"/>
<dbReference type="OrthoDB" id="93019at2759"/>
<accession>A0A316UHQ8</accession>
<proteinExistence type="inferred from homology"/>
<evidence type="ECO:0000256" key="6">
    <source>
        <dbReference type="ARBA" id="ARBA00023004"/>
    </source>
</evidence>
<gene>
    <name evidence="8" type="ORF">BCV69DRAFT_264591</name>
</gene>
<dbReference type="Gene3D" id="3.60.130.10">
    <property type="entry name" value="Clavaminate synthase-like"/>
    <property type="match status" value="1"/>
</dbReference>
<evidence type="ECO:0000256" key="4">
    <source>
        <dbReference type="ARBA" id="ARBA00022964"/>
    </source>
</evidence>
<dbReference type="InterPro" id="IPR003819">
    <property type="entry name" value="TauD/TfdA-like"/>
</dbReference>
<dbReference type="Proteomes" id="UP000245942">
    <property type="component" value="Unassembled WGS sequence"/>
</dbReference>
<dbReference type="InterPro" id="IPR042098">
    <property type="entry name" value="TauD-like_sf"/>
</dbReference>
<dbReference type="Pfam" id="PF02668">
    <property type="entry name" value="TauD"/>
    <property type="match status" value="1"/>
</dbReference>
<evidence type="ECO:0000256" key="2">
    <source>
        <dbReference type="ARBA" id="ARBA00005896"/>
    </source>
</evidence>
<evidence type="ECO:0000259" key="7">
    <source>
        <dbReference type="Pfam" id="PF02668"/>
    </source>
</evidence>
<keyword evidence="9" id="KW-1185">Reference proteome</keyword>
<keyword evidence="3" id="KW-0479">Metal-binding</keyword>
<evidence type="ECO:0000256" key="5">
    <source>
        <dbReference type="ARBA" id="ARBA00023002"/>
    </source>
</evidence>
<feature type="domain" description="TauD/TfdA-like" evidence="7">
    <location>
        <begin position="19"/>
        <end position="378"/>
    </location>
</feature>
<evidence type="ECO:0000256" key="3">
    <source>
        <dbReference type="ARBA" id="ARBA00022723"/>
    </source>
</evidence>
<dbReference type="PANTHER" id="PTHR43779">
    <property type="entry name" value="DIOXYGENASE RV0097-RELATED"/>
    <property type="match status" value="1"/>
</dbReference>
<dbReference type="InterPro" id="IPR051178">
    <property type="entry name" value="TfdA_dioxygenase"/>
</dbReference>
<reference evidence="8 9" key="1">
    <citation type="journal article" date="2018" name="Mol. Biol. Evol.">
        <title>Broad Genomic Sampling Reveals a Smut Pathogenic Ancestry of the Fungal Clade Ustilaginomycotina.</title>
        <authorList>
            <person name="Kijpornyongpan T."/>
            <person name="Mondo S.J."/>
            <person name="Barry K."/>
            <person name="Sandor L."/>
            <person name="Lee J."/>
            <person name="Lipzen A."/>
            <person name="Pangilinan J."/>
            <person name="LaButti K."/>
            <person name="Hainaut M."/>
            <person name="Henrissat B."/>
            <person name="Grigoriev I.V."/>
            <person name="Spatafora J.W."/>
            <person name="Aime M.C."/>
        </authorList>
    </citation>
    <scope>NUCLEOTIDE SEQUENCE [LARGE SCALE GENOMIC DNA]</scope>
    <source>
        <strain evidence="8 9">MCA 4718</strain>
    </source>
</reference>
<comment type="cofactor">
    <cofactor evidence="1">
        <name>Fe(2+)</name>
        <dbReference type="ChEBI" id="CHEBI:29033"/>
    </cofactor>
</comment>
<keyword evidence="5" id="KW-0560">Oxidoreductase</keyword>
<dbReference type="GO" id="GO:0051213">
    <property type="term" value="F:dioxygenase activity"/>
    <property type="evidence" value="ECO:0007669"/>
    <property type="project" value="UniProtKB-KW"/>
</dbReference>
<name>A0A316UHQ8_9BASI</name>